<dbReference type="STRING" id="67767.A0A0J7KAJ4"/>
<comment type="caution">
    <text evidence="1">The sequence shown here is derived from an EMBL/GenBank/DDBJ whole genome shotgun (WGS) entry which is preliminary data.</text>
</comment>
<dbReference type="CDD" id="cd09272">
    <property type="entry name" value="RNase_HI_RT_Ty1"/>
    <property type="match status" value="1"/>
</dbReference>
<dbReference type="GO" id="GO:0071897">
    <property type="term" value="P:DNA biosynthetic process"/>
    <property type="evidence" value="ECO:0007669"/>
    <property type="project" value="UniProtKB-ARBA"/>
</dbReference>
<dbReference type="OrthoDB" id="7549815at2759"/>
<gene>
    <name evidence="1" type="ORF">RF55_13514</name>
</gene>
<evidence type="ECO:0000313" key="2">
    <source>
        <dbReference type="Proteomes" id="UP000036403"/>
    </source>
</evidence>
<dbReference type="AlphaFoldDB" id="A0A0J7KAJ4"/>
<dbReference type="PANTHER" id="PTHR11439:SF467">
    <property type="entry name" value="INTEGRASE CATALYTIC DOMAIN-CONTAINING PROTEIN"/>
    <property type="match status" value="1"/>
</dbReference>
<dbReference type="PaxDb" id="67767-A0A0J7KAJ4"/>
<keyword evidence="2" id="KW-1185">Reference proteome</keyword>
<name>A0A0J7KAJ4_LASNI</name>
<protein>
    <submittedName>
        <fullName evidence="1">Rna-dependent dna polymerase</fullName>
    </submittedName>
</protein>
<dbReference type="EMBL" id="LBMM01010771">
    <property type="protein sequence ID" value="KMQ87251.1"/>
    <property type="molecule type" value="Genomic_DNA"/>
</dbReference>
<organism evidence="1 2">
    <name type="scientific">Lasius niger</name>
    <name type="common">Black garden ant</name>
    <dbReference type="NCBI Taxonomy" id="67767"/>
    <lineage>
        <taxon>Eukaryota</taxon>
        <taxon>Metazoa</taxon>
        <taxon>Ecdysozoa</taxon>
        <taxon>Arthropoda</taxon>
        <taxon>Hexapoda</taxon>
        <taxon>Insecta</taxon>
        <taxon>Pterygota</taxon>
        <taxon>Neoptera</taxon>
        <taxon>Endopterygota</taxon>
        <taxon>Hymenoptera</taxon>
        <taxon>Apocrita</taxon>
        <taxon>Aculeata</taxon>
        <taxon>Formicoidea</taxon>
        <taxon>Formicidae</taxon>
        <taxon>Formicinae</taxon>
        <taxon>Lasius</taxon>
        <taxon>Lasius</taxon>
    </lineage>
</organism>
<reference evidence="1 2" key="1">
    <citation type="submission" date="2015-04" db="EMBL/GenBank/DDBJ databases">
        <title>Lasius niger genome sequencing.</title>
        <authorList>
            <person name="Konorov E.A."/>
            <person name="Nikitin M.A."/>
            <person name="Kirill M.V."/>
            <person name="Chang P."/>
        </authorList>
    </citation>
    <scope>NUCLEOTIDE SEQUENCE [LARGE SCALE GENOMIC DNA]</scope>
    <source>
        <tissue evidence="1">Whole</tissue>
    </source>
</reference>
<proteinExistence type="predicted"/>
<dbReference type="SUPFAM" id="SSF56672">
    <property type="entry name" value="DNA/RNA polymerases"/>
    <property type="match status" value="1"/>
</dbReference>
<sequence>MTSCNSVATPADTSTTLKTSINEDPRNVLYRQLVGSLMYLAVVTRPDLAYTVATLSKFLDSPTDEHWNAGKRVLRYLAGTTDIGIMYGRDRSTKLVAYSDADWANCVNTRRSTSGVVLLNGGPVTWFSRKQGVVATSTTDAEYVAAHDAGKEIVWARRLLKKIGSQIAPYVLWTSVLCPFYYHTSMDII</sequence>
<dbReference type="InterPro" id="IPR043502">
    <property type="entry name" value="DNA/RNA_pol_sf"/>
</dbReference>
<dbReference type="PANTHER" id="PTHR11439">
    <property type="entry name" value="GAG-POL-RELATED RETROTRANSPOSON"/>
    <property type="match status" value="1"/>
</dbReference>
<accession>A0A0J7KAJ4</accession>
<evidence type="ECO:0000313" key="1">
    <source>
        <dbReference type="EMBL" id="KMQ87251.1"/>
    </source>
</evidence>
<dbReference type="Proteomes" id="UP000036403">
    <property type="component" value="Unassembled WGS sequence"/>
</dbReference>